<gene>
    <name evidence="2" type="ORF">RFI_27271</name>
</gene>
<accession>X6M9F0</accession>
<dbReference type="AlphaFoldDB" id="X6M9F0"/>
<protein>
    <submittedName>
        <fullName evidence="2">Ser-Asp rich fibrinogen-binding, bone sialoprotein-binding protein</fullName>
    </submittedName>
</protein>
<dbReference type="SUPFAM" id="SSF50729">
    <property type="entry name" value="PH domain-like"/>
    <property type="match status" value="1"/>
</dbReference>
<name>X6M9F0_RETFI</name>
<dbReference type="Gene3D" id="2.30.29.30">
    <property type="entry name" value="Pleckstrin-homology domain (PH domain)/Phosphotyrosine-binding domain (PTB)"/>
    <property type="match status" value="1"/>
</dbReference>
<feature type="compositionally biased region" description="Basic and acidic residues" evidence="1">
    <location>
        <begin position="122"/>
        <end position="131"/>
    </location>
</feature>
<dbReference type="Proteomes" id="UP000023152">
    <property type="component" value="Unassembled WGS sequence"/>
</dbReference>
<evidence type="ECO:0000313" key="3">
    <source>
        <dbReference type="Proteomes" id="UP000023152"/>
    </source>
</evidence>
<evidence type="ECO:0000313" key="2">
    <source>
        <dbReference type="EMBL" id="ETO10107.1"/>
    </source>
</evidence>
<dbReference type="EMBL" id="ASPP01023659">
    <property type="protein sequence ID" value="ETO10107.1"/>
    <property type="molecule type" value="Genomic_DNA"/>
</dbReference>
<dbReference type="InterPro" id="IPR011993">
    <property type="entry name" value="PH-like_dom_sf"/>
</dbReference>
<feature type="region of interest" description="Disordered" evidence="1">
    <location>
        <begin position="109"/>
        <end position="174"/>
    </location>
</feature>
<proteinExistence type="predicted"/>
<reference evidence="2 3" key="1">
    <citation type="journal article" date="2013" name="Curr. Biol.">
        <title>The Genome of the Foraminiferan Reticulomyxa filosa.</title>
        <authorList>
            <person name="Glockner G."/>
            <person name="Hulsmann N."/>
            <person name="Schleicher M."/>
            <person name="Noegel A.A."/>
            <person name="Eichinger L."/>
            <person name="Gallinger C."/>
            <person name="Pawlowski J."/>
            <person name="Sierra R."/>
            <person name="Euteneuer U."/>
            <person name="Pillet L."/>
            <person name="Moustafa A."/>
            <person name="Platzer M."/>
            <person name="Groth M."/>
            <person name="Szafranski K."/>
            <person name="Schliwa M."/>
        </authorList>
    </citation>
    <scope>NUCLEOTIDE SEQUENCE [LARGE SCALE GENOMIC DNA]</scope>
</reference>
<keyword evidence="3" id="KW-1185">Reference proteome</keyword>
<organism evidence="2 3">
    <name type="scientific">Reticulomyxa filosa</name>
    <dbReference type="NCBI Taxonomy" id="46433"/>
    <lineage>
        <taxon>Eukaryota</taxon>
        <taxon>Sar</taxon>
        <taxon>Rhizaria</taxon>
        <taxon>Retaria</taxon>
        <taxon>Foraminifera</taxon>
        <taxon>Monothalamids</taxon>
        <taxon>Reticulomyxidae</taxon>
        <taxon>Reticulomyxa</taxon>
    </lineage>
</organism>
<comment type="caution">
    <text evidence="2">The sequence shown here is derived from an EMBL/GenBank/DDBJ whole genome shotgun (WGS) entry which is preliminary data.</text>
</comment>
<evidence type="ECO:0000256" key="1">
    <source>
        <dbReference type="SAM" id="MobiDB-lite"/>
    </source>
</evidence>
<sequence>MTQIDRLSIGVVINHPPSSFCLFVCLFINESIQLRLQEYSQMEVLRKIEKCFKNGNSPQAKVAINGRYFVKNGFLSKHGRRKVEKYLFILCNDCLLYCRVDDVVTAYNSSNEADSPPDGDAENDHDQKQKTDSNSSNEEQNDADEETTPKASILQKHKPQTAVPATSNNNSNNN</sequence>